<evidence type="ECO:0000256" key="1">
    <source>
        <dbReference type="SAM" id="SignalP"/>
    </source>
</evidence>
<organism evidence="2 3">
    <name type="scientific">Basidiobolus ranarum</name>
    <dbReference type="NCBI Taxonomy" id="34480"/>
    <lineage>
        <taxon>Eukaryota</taxon>
        <taxon>Fungi</taxon>
        <taxon>Fungi incertae sedis</taxon>
        <taxon>Zoopagomycota</taxon>
        <taxon>Entomophthoromycotina</taxon>
        <taxon>Basidiobolomycetes</taxon>
        <taxon>Basidiobolales</taxon>
        <taxon>Basidiobolaceae</taxon>
        <taxon>Basidiobolus</taxon>
    </lineage>
</organism>
<feature type="signal peptide" evidence="1">
    <location>
        <begin position="1"/>
        <end position="19"/>
    </location>
</feature>
<protein>
    <submittedName>
        <fullName evidence="2">Uncharacterized protein</fullName>
    </submittedName>
</protein>
<proteinExistence type="predicted"/>
<accession>A0ABR2VJE1</accession>
<comment type="caution">
    <text evidence="2">The sequence shown here is derived from an EMBL/GenBank/DDBJ whole genome shotgun (WGS) entry which is preliminary data.</text>
</comment>
<feature type="chain" id="PRO_5047522279" evidence="1">
    <location>
        <begin position="20"/>
        <end position="69"/>
    </location>
</feature>
<reference evidence="2 3" key="1">
    <citation type="submission" date="2023-04" db="EMBL/GenBank/DDBJ databases">
        <title>Genome of Basidiobolus ranarum AG-B5.</title>
        <authorList>
            <person name="Stajich J.E."/>
            <person name="Carter-House D."/>
            <person name="Gryganskyi A."/>
        </authorList>
    </citation>
    <scope>NUCLEOTIDE SEQUENCE [LARGE SCALE GENOMIC DNA]</scope>
    <source>
        <strain evidence="2 3">AG-B5</strain>
    </source>
</reference>
<dbReference type="Proteomes" id="UP001479436">
    <property type="component" value="Unassembled WGS sequence"/>
</dbReference>
<evidence type="ECO:0000313" key="2">
    <source>
        <dbReference type="EMBL" id="KAK9662925.1"/>
    </source>
</evidence>
<gene>
    <name evidence="2" type="ORF">K7432_018134</name>
</gene>
<evidence type="ECO:0000313" key="3">
    <source>
        <dbReference type="Proteomes" id="UP001479436"/>
    </source>
</evidence>
<name>A0ABR2VJE1_9FUNG</name>
<sequence length="69" mass="7159">MRFVLALFIVLCSISSTITAPLPLKVAVNADTEPTGTPLNPGSCDDIKAKISVSDVNVVAVVCLKSGEE</sequence>
<dbReference type="EMBL" id="JASJQH010011992">
    <property type="protein sequence ID" value="KAK9662925.1"/>
    <property type="molecule type" value="Genomic_DNA"/>
</dbReference>
<keyword evidence="3" id="KW-1185">Reference proteome</keyword>
<keyword evidence="1" id="KW-0732">Signal</keyword>
<feature type="non-terminal residue" evidence="2">
    <location>
        <position position="69"/>
    </location>
</feature>